<comment type="subcellular location">
    <subcellularLocation>
        <location evidence="1">Cell membrane</location>
        <topology evidence="1">Multi-pass membrane protein</topology>
    </subcellularLocation>
</comment>
<feature type="domain" description="Tyrosine-protein kinase G-rich" evidence="11">
    <location>
        <begin position="359"/>
        <end position="435"/>
    </location>
</feature>
<evidence type="ECO:0000259" key="11">
    <source>
        <dbReference type="Pfam" id="PF13807"/>
    </source>
</evidence>
<keyword evidence="2" id="KW-1003">Cell membrane</keyword>
<dbReference type="GO" id="GO:0005524">
    <property type="term" value="F:ATP binding"/>
    <property type="evidence" value="ECO:0007669"/>
    <property type="project" value="UniProtKB-KW"/>
</dbReference>
<comment type="caution">
    <text evidence="12">The sequence shown here is derived from an EMBL/GenBank/DDBJ whole genome shotgun (WGS) entry which is preliminary data.</text>
</comment>
<evidence type="ECO:0000256" key="6">
    <source>
        <dbReference type="ARBA" id="ARBA00022989"/>
    </source>
</evidence>
<feature type="domain" description="Polysaccharide chain length determinant N-terminal" evidence="10">
    <location>
        <begin position="9"/>
        <end position="103"/>
    </location>
</feature>
<keyword evidence="4" id="KW-0547">Nucleotide-binding</keyword>
<sequence length="679" mass="77116">MESQDIKTSLRDYFRILYYWKSTAIVLFLVISLTTVIGTFLMPPTYEAFTLIVVEREPRAPLIHKDYDIASVPYQLSVADERSALTKTQSEIIKSRQILERVVLEFGLDKYFEAPNQVEKAVNSLKERVKVEQKEDTDIIKLSVEDGNAEMSARITNAIADDYVKWMSELKQNRTKSVSGVLTERVEILDKELREVEDKLSELKKKGDVASIKREIEATTDRLADFKAEYENVLADIKENYMRLEGLKNSLKQENGLIVASQMIANPVVDSLKMKLLDSELKRTDLLNRYNKESIPVEGVNKEIDQTKAELNKEIMNVVNSMESDLTAYESRKKTLEEVKDKYSKRLEELSNIDLEYDRLERQIKSKNELYLNLLGRQEEAALTESIKSNLLINIKIVDPAKEPLVPSKPKKVLNTILGCVIGLMCGVGGAFLKEYWDHSLKTVDEIRRHLELPVFTSIPKAKGKVFTLYTPGSPISEKFHTLSTSIQQLCKENGINTLLITSASRHEGKSVVCANLAMSLASIKDKKVLIVDANLRQPSMHKFFELKVRNNLVEMLSQGKAIRVDSTDINNLHLISAAEEISEPSRLLASDAMKEFINRVKAQYDYVIIDSPALISYPDASILGFESEGIIMVIKFGDTNREAVERAKSLLDKSRRKILGAVLNNVEYVIPEKLYRHL</sequence>
<reference evidence="12 13" key="1">
    <citation type="submission" date="2017-09" db="EMBL/GenBank/DDBJ databases">
        <title>Depth-based differentiation of microbial function through sediment-hosted aquifers and enrichment of novel symbionts in the deep terrestrial subsurface.</title>
        <authorList>
            <person name="Probst A.J."/>
            <person name="Ladd B."/>
            <person name="Jarett J.K."/>
            <person name="Geller-Mcgrath D.E."/>
            <person name="Sieber C.M."/>
            <person name="Emerson J.B."/>
            <person name="Anantharaman K."/>
            <person name="Thomas B.C."/>
            <person name="Malmstrom R."/>
            <person name="Stieglmeier M."/>
            <person name="Klingl A."/>
            <person name="Woyke T."/>
            <person name="Ryan C.M."/>
            <person name="Banfield J.F."/>
        </authorList>
    </citation>
    <scope>NUCLEOTIDE SEQUENCE [LARGE SCALE GENOMIC DNA]</scope>
    <source>
        <strain evidence="12">CG07_land_8_20_14_0_80_42_15</strain>
    </source>
</reference>
<dbReference type="GO" id="GO:0005886">
    <property type="term" value="C:plasma membrane"/>
    <property type="evidence" value="ECO:0007669"/>
    <property type="project" value="UniProtKB-SubCell"/>
</dbReference>
<dbReference type="CDD" id="cd05387">
    <property type="entry name" value="BY-kinase"/>
    <property type="match status" value="1"/>
</dbReference>
<dbReference type="GO" id="GO:0004715">
    <property type="term" value="F:non-membrane spanning protein tyrosine kinase activity"/>
    <property type="evidence" value="ECO:0007669"/>
    <property type="project" value="UniProtKB-EC"/>
</dbReference>
<dbReference type="InterPro" id="IPR027417">
    <property type="entry name" value="P-loop_NTPase"/>
</dbReference>
<dbReference type="NCBIfam" id="TIGR01007">
    <property type="entry name" value="eps_fam"/>
    <property type="match status" value="1"/>
</dbReference>
<proteinExistence type="predicted"/>
<dbReference type="InterPro" id="IPR003856">
    <property type="entry name" value="LPS_length_determ_N"/>
</dbReference>
<keyword evidence="3 9" id="KW-0812">Transmembrane</keyword>
<dbReference type="InterPro" id="IPR050445">
    <property type="entry name" value="Bact_polysacc_biosynth/exp"/>
</dbReference>
<dbReference type="PANTHER" id="PTHR32309">
    <property type="entry name" value="TYROSINE-PROTEIN KINASE"/>
    <property type="match status" value="1"/>
</dbReference>
<evidence type="ECO:0000256" key="3">
    <source>
        <dbReference type="ARBA" id="ARBA00022692"/>
    </source>
</evidence>
<keyword evidence="6 9" id="KW-1133">Transmembrane helix</keyword>
<evidence type="ECO:0000256" key="1">
    <source>
        <dbReference type="ARBA" id="ARBA00004651"/>
    </source>
</evidence>
<dbReference type="AlphaFoldDB" id="A0A2J0KW07"/>
<keyword evidence="8" id="KW-0175">Coiled coil</keyword>
<evidence type="ECO:0000256" key="8">
    <source>
        <dbReference type="SAM" id="Coils"/>
    </source>
</evidence>
<name>A0A2J0KW07_9BACT</name>
<evidence type="ECO:0000256" key="2">
    <source>
        <dbReference type="ARBA" id="ARBA00022475"/>
    </source>
</evidence>
<accession>A0A2J0KW07</accession>
<evidence type="ECO:0008006" key="14">
    <source>
        <dbReference type="Google" id="ProtNLM"/>
    </source>
</evidence>
<feature type="coiled-coil region" evidence="8">
    <location>
        <begin position="297"/>
        <end position="377"/>
    </location>
</feature>
<gene>
    <name evidence="12" type="ORF">COS99_02645</name>
</gene>
<dbReference type="Pfam" id="PF10609">
    <property type="entry name" value="ParA"/>
    <property type="match status" value="1"/>
</dbReference>
<keyword evidence="7 9" id="KW-0472">Membrane</keyword>
<dbReference type="InterPro" id="IPR032807">
    <property type="entry name" value="GNVR"/>
</dbReference>
<feature type="coiled-coil region" evidence="8">
    <location>
        <begin position="186"/>
        <end position="254"/>
    </location>
</feature>
<dbReference type="InterPro" id="IPR005702">
    <property type="entry name" value="Wzc-like_C"/>
</dbReference>
<evidence type="ECO:0000259" key="10">
    <source>
        <dbReference type="Pfam" id="PF02706"/>
    </source>
</evidence>
<evidence type="ECO:0000256" key="4">
    <source>
        <dbReference type="ARBA" id="ARBA00022741"/>
    </source>
</evidence>
<evidence type="ECO:0000256" key="5">
    <source>
        <dbReference type="ARBA" id="ARBA00022840"/>
    </source>
</evidence>
<evidence type="ECO:0000313" key="13">
    <source>
        <dbReference type="Proteomes" id="UP000230052"/>
    </source>
</evidence>
<dbReference type="SUPFAM" id="SSF52540">
    <property type="entry name" value="P-loop containing nucleoside triphosphate hydrolases"/>
    <property type="match status" value="1"/>
</dbReference>
<dbReference type="PANTHER" id="PTHR32309:SF13">
    <property type="entry name" value="FERRIC ENTEROBACTIN TRANSPORT PROTEIN FEPE"/>
    <property type="match status" value="1"/>
</dbReference>
<dbReference type="Gene3D" id="3.40.50.300">
    <property type="entry name" value="P-loop containing nucleotide triphosphate hydrolases"/>
    <property type="match status" value="1"/>
</dbReference>
<dbReference type="Pfam" id="PF02706">
    <property type="entry name" value="Wzz"/>
    <property type="match status" value="1"/>
</dbReference>
<evidence type="ECO:0000256" key="9">
    <source>
        <dbReference type="SAM" id="Phobius"/>
    </source>
</evidence>
<organism evidence="12 13">
    <name type="scientific">Candidatus Aquitaenariimonas noxiae</name>
    <dbReference type="NCBI Taxonomy" id="1974741"/>
    <lineage>
        <taxon>Bacteria</taxon>
        <taxon>Pseudomonadati</taxon>
        <taxon>Candidatus Omnitrophota</taxon>
        <taxon>Candidatus Aquitaenariimonas</taxon>
    </lineage>
</organism>
<protein>
    <recommendedName>
        <fullName evidence="14">AAA domain-containing protein</fullName>
    </recommendedName>
</protein>
<dbReference type="InterPro" id="IPR033756">
    <property type="entry name" value="YlxH/NBP35"/>
</dbReference>
<keyword evidence="5" id="KW-0067">ATP-binding</keyword>
<evidence type="ECO:0000313" key="12">
    <source>
        <dbReference type="EMBL" id="PIU41989.1"/>
    </source>
</evidence>
<feature type="transmembrane region" description="Helical" evidence="9">
    <location>
        <begin position="20"/>
        <end position="42"/>
    </location>
</feature>
<dbReference type="Proteomes" id="UP000230052">
    <property type="component" value="Unassembled WGS sequence"/>
</dbReference>
<dbReference type="EMBL" id="PEWV01000025">
    <property type="protein sequence ID" value="PIU41989.1"/>
    <property type="molecule type" value="Genomic_DNA"/>
</dbReference>
<evidence type="ECO:0000256" key="7">
    <source>
        <dbReference type="ARBA" id="ARBA00023136"/>
    </source>
</evidence>
<dbReference type="Pfam" id="PF13807">
    <property type="entry name" value="GNVR"/>
    <property type="match status" value="1"/>
</dbReference>